<dbReference type="Pfam" id="PF13519">
    <property type="entry name" value="VWA_2"/>
    <property type="match status" value="1"/>
</dbReference>
<dbReference type="GO" id="GO:0008540">
    <property type="term" value="C:proteasome regulatory particle, base subcomplex"/>
    <property type="evidence" value="ECO:0007669"/>
    <property type="project" value="TreeGrafter"/>
</dbReference>
<feature type="domain" description="VWFA" evidence="4">
    <location>
        <begin position="6"/>
        <end position="116"/>
    </location>
</feature>
<organism evidence="5 6">
    <name type="scientific">Pseudovirgaria hyperparasitica</name>
    <dbReference type="NCBI Taxonomy" id="470096"/>
    <lineage>
        <taxon>Eukaryota</taxon>
        <taxon>Fungi</taxon>
        <taxon>Dikarya</taxon>
        <taxon>Ascomycota</taxon>
        <taxon>Pezizomycotina</taxon>
        <taxon>Dothideomycetes</taxon>
        <taxon>Dothideomycetes incertae sedis</taxon>
        <taxon>Acrospermales</taxon>
        <taxon>Acrospermaceae</taxon>
        <taxon>Pseudovirgaria</taxon>
    </lineage>
</organism>
<dbReference type="InterPro" id="IPR027040">
    <property type="entry name" value="PSMD4"/>
</dbReference>
<dbReference type="SUPFAM" id="SSF53300">
    <property type="entry name" value="vWA-like"/>
    <property type="match status" value="1"/>
</dbReference>
<dbReference type="PANTHER" id="PTHR10223">
    <property type="entry name" value="26S PROTEASOME NON-ATPASE REGULATORY SUBUNIT 4"/>
    <property type="match status" value="1"/>
</dbReference>
<name>A0A6A6VVH7_9PEZI</name>
<dbReference type="Gene3D" id="1.10.287.3990">
    <property type="match status" value="1"/>
</dbReference>
<dbReference type="RefSeq" id="XP_033596684.1">
    <property type="nucleotide sequence ID" value="XM_033745790.1"/>
</dbReference>
<evidence type="ECO:0000256" key="1">
    <source>
        <dbReference type="ARBA" id="ARBA00005574"/>
    </source>
</evidence>
<evidence type="ECO:0000313" key="6">
    <source>
        <dbReference type="Proteomes" id="UP000799437"/>
    </source>
</evidence>
<sequence length="295" mass="32335">MVLEATMILLDNSEFSRNGDYLETRWKAQEYAVNRIHEAKHASNPESAVGLITMAGSSPDVLTTPQTEPGHSMAALGNKELKIHGRIRFWTAIRIAQMVLRNRQNKSQRQRIIAFICSPLEETAAELQTLAKTFLKKNNISIDVIAFGELGDNVESKLTPFIKNFHTASAPLDSHEHESRLLVCPPGDTQLFEFINSSVIVNEGGAVPSSGDTDGHPGGSGGGSNDFEYVDPSVDPELALALRMSYEEAKAREEKNKKDEEAKTGKADLENIPEEGGSGRGKDRKDDDPDKMDTA</sequence>
<evidence type="ECO:0000259" key="4">
    <source>
        <dbReference type="Pfam" id="PF13519"/>
    </source>
</evidence>
<dbReference type="AlphaFoldDB" id="A0A6A6VVH7"/>
<dbReference type="InterPro" id="IPR036465">
    <property type="entry name" value="vWFA_dom_sf"/>
</dbReference>
<dbReference type="GeneID" id="54486844"/>
<accession>A0A6A6VVH7</accession>
<comment type="similarity">
    <text evidence="1">Belongs to the proteasome subunit S5A family.</text>
</comment>
<dbReference type="InterPro" id="IPR002035">
    <property type="entry name" value="VWF_A"/>
</dbReference>
<dbReference type="GO" id="GO:0036435">
    <property type="term" value="F:K48-linked polyubiquitin modification-dependent protein binding"/>
    <property type="evidence" value="ECO:0007669"/>
    <property type="project" value="UniProtKB-ARBA"/>
</dbReference>
<evidence type="ECO:0000256" key="3">
    <source>
        <dbReference type="SAM" id="MobiDB-lite"/>
    </source>
</evidence>
<feature type="compositionally biased region" description="Basic and acidic residues" evidence="3">
    <location>
        <begin position="245"/>
        <end position="269"/>
    </location>
</feature>
<dbReference type="Gene3D" id="3.40.50.410">
    <property type="entry name" value="von Willebrand factor, type A domain"/>
    <property type="match status" value="1"/>
</dbReference>
<dbReference type="FunFam" id="3.40.50.410:FF:000005">
    <property type="entry name" value="26S proteasome non-ATPase regulatory subunit 4"/>
    <property type="match status" value="1"/>
</dbReference>
<reference evidence="5" key="1">
    <citation type="journal article" date="2020" name="Stud. Mycol.">
        <title>101 Dothideomycetes genomes: a test case for predicting lifestyles and emergence of pathogens.</title>
        <authorList>
            <person name="Haridas S."/>
            <person name="Albert R."/>
            <person name="Binder M."/>
            <person name="Bloem J."/>
            <person name="Labutti K."/>
            <person name="Salamov A."/>
            <person name="Andreopoulos B."/>
            <person name="Baker S."/>
            <person name="Barry K."/>
            <person name="Bills G."/>
            <person name="Bluhm B."/>
            <person name="Cannon C."/>
            <person name="Castanera R."/>
            <person name="Culley D."/>
            <person name="Daum C."/>
            <person name="Ezra D."/>
            <person name="Gonzalez J."/>
            <person name="Henrissat B."/>
            <person name="Kuo A."/>
            <person name="Liang C."/>
            <person name="Lipzen A."/>
            <person name="Lutzoni F."/>
            <person name="Magnuson J."/>
            <person name="Mondo S."/>
            <person name="Nolan M."/>
            <person name="Ohm R."/>
            <person name="Pangilinan J."/>
            <person name="Park H.-J."/>
            <person name="Ramirez L."/>
            <person name="Alfaro M."/>
            <person name="Sun H."/>
            <person name="Tritt A."/>
            <person name="Yoshinaga Y."/>
            <person name="Zwiers L.-H."/>
            <person name="Turgeon B."/>
            <person name="Goodwin S."/>
            <person name="Spatafora J."/>
            <person name="Crous P."/>
            <person name="Grigoriev I."/>
        </authorList>
    </citation>
    <scope>NUCLEOTIDE SEQUENCE</scope>
    <source>
        <strain evidence="5">CBS 121739</strain>
    </source>
</reference>
<proteinExistence type="inferred from homology"/>
<gene>
    <name evidence="5" type="ORF">EJ05DRAFT_489469</name>
</gene>
<protein>
    <recommendedName>
        <fullName evidence="4">VWFA domain-containing protein</fullName>
    </recommendedName>
</protein>
<keyword evidence="2" id="KW-0647">Proteasome</keyword>
<keyword evidence="6" id="KW-1185">Reference proteome</keyword>
<dbReference type="EMBL" id="ML996581">
    <property type="protein sequence ID" value="KAF2754233.1"/>
    <property type="molecule type" value="Genomic_DNA"/>
</dbReference>
<dbReference type="GO" id="GO:0043161">
    <property type="term" value="P:proteasome-mediated ubiquitin-dependent protein catabolic process"/>
    <property type="evidence" value="ECO:0007669"/>
    <property type="project" value="TreeGrafter"/>
</dbReference>
<evidence type="ECO:0000256" key="2">
    <source>
        <dbReference type="ARBA" id="ARBA00022942"/>
    </source>
</evidence>
<evidence type="ECO:0000313" key="5">
    <source>
        <dbReference type="EMBL" id="KAF2754233.1"/>
    </source>
</evidence>
<feature type="region of interest" description="Disordered" evidence="3">
    <location>
        <begin position="205"/>
        <end position="295"/>
    </location>
</feature>
<dbReference type="GO" id="GO:0005634">
    <property type="term" value="C:nucleus"/>
    <property type="evidence" value="ECO:0007669"/>
    <property type="project" value="TreeGrafter"/>
</dbReference>
<feature type="compositionally biased region" description="Basic and acidic residues" evidence="3">
    <location>
        <begin position="280"/>
        <end position="295"/>
    </location>
</feature>
<dbReference type="GO" id="GO:0005829">
    <property type="term" value="C:cytosol"/>
    <property type="evidence" value="ECO:0007669"/>
    <property type="project" value="TreeGrafter"/>
</dbReference>
<dbReference type="OrthoDB" id="1731724at2759"/>
<dbReference type="PANTHER" id="PTHR10223:SF0">
    <property type="entry name" value="26S PROTEASOME NON-ATPASE REGULATORY SUBUNIT 4"/>
    <property type="match status" value="1"/>
</dbReference>
<dbReference type="Proteomes" id="UP000799437">
    <property type="component" value="Unassembled WGS sequence"/>
</dbReference>